<dbReference type="GO" id="GO:0000995">
    <property type="term" value="F:RNA polymerase III general transcription initiation factor activity"/>
    <property type="evidence" value="ECO:0007669"/>
    <property type="project" value="TreeGrafter"/>
</dbReference>
<dbReference type="FunFam" id="1.20.5.650:FF:000001">
    <property type="entry name" value="transcription factor IIIB 90 kDa subunit isoform X2"/>
    <property type="match status" value="1"/>
</dbReference>
<dbReference type="SMART" id="SM00385">
    <property type="entry name" value="CYCLIN"/>
    <property type="match status" value="1"/>
</dbReference>
<comment type="caution">
    <text evidence="13">The sequence shown here is derived from an EMBL/GenBank/DDBJ whole genome shotgun (WGS) entry which is preliminary data.</text>
</comment>
<feature type="region of interest" description="Disordered" evidence="11">
    <location>
        <begin position="574"/>
        <end position="596"/>
    </location>
</feature>
<dbReference type="AlphaFoldDB" id="A0A315W121"/>
<dbReference type="PANTHER" id="PTHR11618:SF4">
    <property type="entry name" value="TRANSCRIPTION FACTOR IIIB 90 KDA SUBUNIT"/>
    <property type="match status" value="1"/>
</dbReference>
<keyword evidence="6" id="KW-0805">Transcription regulation</keyword>
<comment type="similarity">
    <text evidence="2">Belongs to the TFIIB family.</text>
</comment>
<organism evidence="13 14">
    <name type="scientific">Gambusia affinis</name>
    <name type="common">Western mosquitofish</name>
    <name type="synonym">Heterandria affinis</name>
    <dbReference type="NCBI Taxonomy" id="33528"/>
    <lineage>
        <taxon>Eukaryota</taxon>
        <taxon>Metazoa</taxon>
        <taxon>Chordata</taxon>
        <taxon>Craniata</taxon>
        <taxon>Vertebrata</taxon>
        <taxon>Euteleostomi</taxon>
        <taxon>Actinopterygii</taxon>
        <taxon>Neopterygii</taxon>
        <taxon>Teleostei</taxon>
        <taxon>Neoteleostei</taxon>
        <taxon>Acanthomorphata</taxon>
        <taxon>Ovalentaria</taxon>
        <taxon>Atherinomorphae</taxon>
        <taxon>Cyprinodontiformes</taxon>
        <taxon>Poeciliidae</taxon>
        <taxon>Poeciliinae</taxon>
        <taxon>Gambusia</taxon>
    </lineage>
</organism>
<comment type="subcellular location">
    <subcellularLocation>
        <location evidence="1">Nucleus</location>
    </subcellularLocation>
</comment>
<evidence type="ECO:0000256" key="5">
    <source>
        <dbReference type="ARBA" id="ARBA00022833"/>
    </source>
</evidence>
<keyword evidence="5" id="KW-0862">Zinc</keyword>
<dbReference type="FunFam" id="1.10.472.10:FF:000002">
    <property type="entry name" value="Transcription factor IIIB 90 kDa subunit"/>
    <property type="match status" value="1"/>
</dbReference>
<evidence type="ECO:0000313" key="14">
    <source>
        <dbReference type="Proteomes" id="UP000250572"/>
    </source>
</evidence>
<keyword evidence="8" id="KW-0804">Transcription</keyword>
<dbReference type="PANTHER" id="PTHR11618">
    <property type="entry name" value="TRANSCRIPTION INITIATION FACTOR IIB-RELATED"/>
    <property type="match status" value="1"/>
</dbReference>
<dbReference type="CDD" id="cd20554">
    <property type="entry name" value="CYCLIN_TFIIIB90_rpt2"/>
    <property type="match status" value="1"/>
</dbReference>
<dbReference type="GO" id="GO:0008270">
    <property type="term" value="F:zinc ion binding"/>
    <property type="evidence" value="ECO:0007669"/>
    <property type="project" value="UniProtKB-KW"/>
</dbReference>
<reference evidence="13 14" key="1">
    <citation type="journal article" date="2018" name="G3 (Bethesda)">
        <title>A High-Quality Reference Genome for the Invasive Mosquitofish Gambusia affinis Using a Chicago Library.</title>
        <authorList>
            <person name="Hoffberg S.L."/>
            <person name="Troendle N.J."/>
            <person name="Glenn T.C."/>
            <person name="Mahmud O."/>
            <person name="Louha S."/>
            <person name="Chalopin D."/>
            <person name="Bennetzen J.L."/>
            <person name="Mauricio R."/>
        </authorList>
    </citation>
    <scope>NUCLEOTIDE SEQUENCE [LARGE SCALE GENOMIC DNA]</scope>
    <source>
        <strain evidence="13">NE01/NJP1002.9</strain>
        <tissue evidence="13">Muscle</tissue>
    </source>
</reference>
<name>A0A315W121_GAMAF</name>
<gene>
    <name evidence="13" type="ORF">CCH79_00007774</name>
</gene>
<feature type="region of interest" description="Disordered" evidence="11">
    <location>
        <begin position="520"/>
        <end position="548"/>
    </location>
</feature>
<evidence type="ECO:0000256" key="3">
    <source>
        <dbReference type="ARBA" id="ARBA00022723"/>
    </source>
</evidence>
<evidence type="ECO:0000256" key="11">
    <source>
        <dbReference type="SAM" id="MobiDB-lite"/>
    </source>
</evidence>
<dbReference type="Pfam" id="PF07741">
    <property type="entry name" value="BRF1"/>
    <property type="match status" value="1"/>
</dbReference>
<feature type="coiled-coil region" evidence="10">
    <location>
        <begin position="276"/>
        <end position="303"/>
    </location>
</feature>
<accession>A0A315W121</accession>
<keyword evidence="9" id="KW-0539">Nucleus</keyword>
<dbReference type="Gene3D" id="1.10.472.10">
    <property type="entry name" value="Cyclin-like"/>
    <property type="match status" value="1"/>
</dbReference>
<feature type="compositionally biased region" description="Low complexity" evidence="11">
    <location>
        <begin position="392"/>
        <end position="404"/>
    </location>
</feature>
<evidence type="ECO:0000256" key="2">
    <source>
        <dbReference type="ARBA" id="ARBA00010857"/>
    </source>
</evidence>
<proteinExistence type="inferred from homology"/>
<dbReference type="Pfam" id="PF00382">
    <property type="entry name" value="TFIIB"/>
    <property type="match status" value="1"/>
</dbReference>
<feature type="domain" description="Cyclin-like" evidence="12">
    <location>
        <begin position="154"/>
        <end position="238"/>
    </location>
</feature>
<evidence type="ECO:0000259" key="12">
    <source>
        <dbReference type="SMART" id="SM00385"/>
    </source>
</evidence>
<dbReference type="InterPro" id="IPR036915">
    <property type="entry name" value="Cyclin-like_sf"/>
</dbReference>
<dbReference type="Gene3D" id="1.20.5.650">
    <property type="entry name" value="Single helix bin"/>
    <property type="match status" value="1"/>
</dbReference>
<dbReference type="Proteomes" id="UP000250572">
    <property type="component" value="Unassembled WGS sequence"/>
</dbReference>
<keyword evidence="3" id="KW-0479">Metal-binding</keyword>
<evidence type="ECO:0000256" key="9">
    <source>
        <dbReference type="ARBA" id="ARBA00023242"/>
    </source>
</evidence>
<dbReference type="GO" id="GO:0097550">
    <property type="term" value="C:transcription preinitiation complex"/>
    <property type="evidence" value="ECO:0007669"/>
    <property type="project" value="TreeGrafter"/>
</dbReference>
<dbReference type="STRING" id="33528.ENSGAFP00000017361"/>
<feature type="region of interest" description="Disordered" evidence="11">
    <location>
        <begin position="392"/>
        <end position="422"/>
    </location>
</feature>
<dbReference type="InterPro" id="IPR013763">
    <property type="entry name" value="Cyclin-like_dom"/>
</dbReference>
<dbReference type="InterPro" id="IPR011665">
    <property type="entry name" value="BRF1_TBP-bd_dom"/>
</dbReference>
<dbReference type="GO" id="GO:0070897">
    <property type="term" value="P:transcription preinitiation complex assembly"/>
    <property type="evidence" value="ECO:0007669"/>
    <property type="project" value="InterPro"/>
</dbReference>
<dbReference type="GO" id="GO:0005634">
    <property type="term" value="C:nucleus"/>
    <property type="evidence" value="ECO:0007669"/>
    <property type="project" value="UniProtKB-SubCell"/>
</dbReference>
<dbReference type="InterPro" id="IPR000812">
    <property type="entry name" value="TFIIB"/>
</dbReference>
<evidence type="ECO:0000256" key="8">
    <source>
        <dbReference type="ARBA" id="ARBA00023163"/>
    </source>
</evidence>
<evidence type="ECO:0000313" key="13">
    <source>
        <dbReference type="EMBL" id="PWA29619.1"/>
    </source>
</evidence>
<dbReference type="GO" id="GO:0017025">
    <property type="term" value="F:TBP-class protein binding"/>
    <property type="evidence" value="ECO:0007669"/>
    <property type="project" value="InterPro"/>
</dbReference>
<dbReference type="GO" id="GO:0001006">
    <property type="term" value="F:RNA polymerase III type 3 promoter sequence-specific DNA binding"/>
    <property type="evidence" value="ECO:0007669"/>
    <property type="project" value="TreeGrafter"/>
</dbReference>
<dbReference type="GO" id="GO:0000126">
    <property type="term" value="C:transcription factor TFIIIB complex"/>
    <property type="evidence" value="ECO:0007669"/>
    <property type="project" value="TreeGrafter"/>
</dbReference>
<dbReference type="InterPro" id="IPR013150">
    <property type="entry name" value="TFIIB_cyclin"/>
</dbReference>
<evidence type="ECO:0000256" key="1">
    <source>
        <dbReference type="ARBA" id="ARBA00004123"/>
    </source>
</evidence>
<keyword evidence="4" id="KW-0863">Zinc-finger</keyword>
<dbReference type="EMBL" id="NHOQ01000541">
    <property type="protein sequence ID" value="PWA29619.1"/>
    <property type="molecule type" value="Genomic_DNA"/>
</dbReference>
<feature type="region of interest" description="Disordered" evidence="11">
    <location>
        <begin position="365"/>
        <end position="384"/>
    </location>
</feature>
<evidence type="ECO:0000256" key="6">
    <source>
        <dbReference type="ARBA" id="ARBA00023015"/>
    </source>
</evidence>
<keyword evidence="7" id="KW-0010">Activator</keyword>
<evidence type="ECO:0000256" key="7">
    <source>
        <dbReference type="ARBA" id="ARBA00023159"/>
    </source>
</evidence>
<keyword evidence="14" id="KW-1185">Reference proteome</keyword>
<evidence type="ECO:0000256" key="10">
    <source>
        <dbReference type="SAM" id="Coils"/>
    </source>
</evidence>
<dbReference type="SUPFAM" id="SSF47954">
    <property type="entry name" value="Cyclin-like"/>
    <property type="match status" value="1"/>
</dbReference>
<feature type="compositionally biased region" description="Low complexity" evidence="11">
    <location>
        <begin position="538"/>
        <end position="548"/>
    </location>
</feature>
<protein>
    <recommendedName>
        <fullName evidence="12">Cyclin-like domain-containing protein</fullName>
    </recommendedName>
</protein>
<keyword evidence="10" id="KW-0175">Coiled coil</keyword>
<evidence type="ECO:0000256" key="4">
    <source>
        <dbReference type="ARBA" id="ARBA00022771"/>
    </source>
</evidence>
<sequence>MTSSRTLPLVQTWRKKIGIRSLLTPWGAAVRLHPSVWPGRLALLKHQEVRADCLKEWQSFHWSIHQYVLSEGGLGGRIYCRAFWTASGLKHNETSVMGGSHTDDCYRPARLHPAPPTQLLLLPFVKVNVYVLGKTFLALAKELCINAPAIDPCLYIPRFTQMLEFGEKSREVSMTALRLVQRMKRDWMHTGRRPSGLCGAALLVAARLHDFCRTTKEIVNVVKVCESTLRKRLTEFEDTPTSQLTIEEFMKVDLDEECDPPCFTAGLRKNKDQQLKLELQKKIGDFEDEIQEFQDEIDAELESCRPKLRGVYAAYTKKDVFSDDDSSSSSKEEPNEGDELQAVAKHFGRNLEELTLEALIKLEGGELEEENQEENVPKRKGPSLASILGRMSSSSSLDLSETPSVGDDVENDGTADSGELDLSGIDDSEINLYLLSDKEVQIKTALWMAENADYLKAQKGTGSRINSVLECRIPRRPSKKHPAIRASTADEAIEKMLEQKKISTKINYDVLKDLVVKPGSSPAGVGDSPKVEPPAPRTPACTRRPAPTRTALSLSKPLSTLGKRLQPFISRQPNKKLAVKQTEAPPTPIATAEAPPTAAVVESGPVLYDDVDEEEDEEEETCVSAMELLGGDGQFGHTS</sequence>